<evidence type="ECO:0000256" key="1">
    <source>
        <dbReference type="SAM" id="MobiDB-lite"/>
    </source>
</evidence>
<gene>
    <name evidence="3 4" type="primary">C10H12orf42</name>
</gene>
<evidence type="ECO:0000313" key="2">
    <source>
        <dbReference type="Proteomes" id="UP000515126"/>
    </source>
</evidence>
<dbReference type="InterPro" id="IPR029288">
    <property type="entry name" value="DUF4607"/>
</dbReference>
<proteinExistence type="predicted"/>
<protein>
    <submittedName>
        <fullName evidence="3 4">Uncharacterized protein C12orf42 homolog isoform X1</fullName>
    </submittedName>
</protein>
<reference evidence="3 4" key="1">
    <citation type="submission" date="2025-04" db="UniProtKB">
        <authorList>
            <consortium name="RefSeq"/>
        </authorList>
    </citation>
    <scope>IDENTIFICATION</scope>
</reference>
<dbReference type="CTD" id="105497733"/>
<evidence type="ECO:0000313" key="3">
    <source>
        <dbReference type="RefSeq" id="XP_021030450.1"/>
    </source>
</evidence>
<accession>A0A6P5QC12</accession>
<evidence type="ECO:0000313" key="4">
    <source>
        <dbReference type="RefSeq" id="XP_021030451.1"/>
    </source>
</evidence>
<dbReference type="PANTHER" id="PTHR40708:SF1">
    <property type="entry name" value="RIKEN CDNA 1700113H08 GENE"/>
    <property type="match status" value="1"/>
</dbReference>
<feature type="region of interest" description="Disordered" evidence="1">
    <location>
        <begin position="273"/>
        <end position="295"/>
    </location>
</feature>
<keyword evidence="2" id="KW-1185">Reference proteome</keyword>
<sequence length="393" mass="43276">MQKSFCYIPIVSSVTLWERGSPNTSKKRRFFFPQKPQQQKQQTECCFSLLHESFQPSSLHCRGYALGPASSRHHRLFCNDFVTGNQRLKLQPIPRCKTTASPCSRFLTHMKTFSSSHKTDKLHFLPFPGSIGTHSPMTGKRLLCVHQYTIPKSPASTISLDEEIGGEACPSLSSSSEMEEDDLLFTINEEQKPPRRLSNQTWISPFLEMQAANKLLKRSQSVNTISLEAAGRHIPLQNHPLANSKGDSGPAMRPFTAIGLCRSVSQSYPSQPISCKTSETVQEDKATASGSPTQTDSLTVCGSALGRGAVAITPETTLKHPHLPTERRPKAVISLPARVVKEPLPLLVGSSTRLFSKKLMKACSSVAPRPPQDFHKACSQSLSKPVVNTHTNC</sequence>
<name>A0A6P5QC12_MUSCR</name>
<dbReference type="RefSeq" id="XP_021030450.1">
    <property type="nucleotide sequence ID" value="XM_021174791.2"/>
</dbReference>
<dbReference type="KEGG" id="mcal:110303635"/>
<dbReference type="PANTHER" id="PTHR40708">
    <property type="entry name" value="RIKEN CDNA 1700113H08 GENE"/>
    <property type="match status" value="1"/>
</dbReference>
<dbReference type="Pfam" id="PF15380">
    <property type="entry name" value="DUF4607"/>
    <property type="match status" value="1"/>
</dbReference>
<dbReference type="GeneID" id="110303635"/>
<organism evidence="2 4">
    <name type="scientific">Mus caroli</name>
    <name type="common">Ryukyu mouse</name>
    <name type="synonym">Ricefield mouse</name>
    <dbReference type="NCBI Taxonomy" id="10089"/>
    <lineage>
        <taxon>Eukaryota</taxon>
        <taxon>Metazoa</taxon>
        <taxon>Chordata</taxon>
        <taxon>Craniata</taxon>
        <taxon>Vertebrata</taxon>
        <taxon>Euteleostomi</taxon>
        <taxon>Mammalia</taxon>
        <taxon>Eutheria</taxon>
        <taxon>Euarchontoglires</taxon>
        <taxon>Glires</taxon>
        <taxon>Rodentia</taxon>
        <taxon>Myomorpha</taxon>
        <taxon>Muroidea</taxon>
        <taxon>Muridae</taxon>
        <taxon>Murinae</taxon>
        <taxon>Mus</taxon>
        <taxon>Mus</taxon>
    </lineage>
</organism>
<dbReference type="Proteomes" id="UP000515126">
    <property type="component" value="Chromosome 10"/>
</dbReference>
<dbReference type="AlphaFoldDB" id="A0A6P5QC12"/>
<dbReference type="RefSeq" id="XP_021030451.1">
    <property type="nucleotide sequence ID" value="XM_021174792.1"/>
</dbReference>